<reference evidence="2" key="1">
    <citation type="journal article" date="2008" name="J. Bacteriol.">
        <title>Genome sequence of the fish pathogen Renibacterium salmoninarum suggests reductive evolution away from an environmental Arthrobacter ancestor.</title>
        <authorList>
            <person name="Wiens G.D."/>
            <person name="Rockey D.D."/>
            <person name="Wu Z."/>
            <person name="Chang J."/>
            <person name="Levy R."/>
            <person name="Crane S."/>
            <person name="Chen D.S."/>
            <person name="Capri G.R."/>
            <person name="Burnett J.R."/>
            <person name="Sudheesh P.S."/>
            <person name="Schipma M.J."/>
            <person name="Burd H."/>
            <person name="Bhattacharyya A."/>
            <person name="Rhodes L.D."/>
            <person name="Kaul R."/>
            <person name="Strom M.S."/>
        </authorList>
    </citation>
    <scope>NUCLEOTIDE SEQUENCE [LARGE SCALE GENOMIC DNA]</scope>
    <source>
        <strain evidence="2">ATCC 33209 / DSM 20767 / JCM 11484 / NBRC 15589 / NCIMB 2235</strain>
    </source>
</reference>
<evidence type="ECO:0000313" key="2">
    <source>
        <dbReference type="Proteomes" id="UP000002007"/>
    </source>
</evidence>
<name>A9WLE5_RENSM</name>
<gene>
    <name evidence="1" type="ordered locus">RSal33209_0595</name>
</gene>
<dbReference type="Proteomes" id="UP000002007">
    <property type="component" value="Chromosome"/>
</dbReference>
<sequence>MASFAAVPLSAIAPPKFDVGYLALQMCVNRLSPRRNWRLAVQRVSLSPTSQIRASTAR</sequence>
<dbReference type="EMBL" id="CP000910">
    <property type="protein sequence ID" value="ABY22344.1"/>
    <property type="molecule type" value="Genomic_DNA"/>
</dbReference>
<dbReference type="AlphaFoldDB" id="A9WLE5"/>
<protein>
    <submittedName>
        <fullName evidence="1">Sugar operon repressor</fullName>
    </submittedName>
</protein>
<evidence type="ECO:0000313" key="1">
    <source>
        <dbReference type="EMBL" id="ABY22344.1"/>
    </source>
</evidence>
<proteinExistence type="predicted"/>
<dbReference type="STRING" id="288705.RSal33209_0595"/>
<dbReference type="RefSeq" id="WP_012244046.1">
    <property type="nucleotide sequence ID" value="NC_010168.1"/>
</dbReference>
<dbReference type="HOGENOM" id="CLU_2976138_0_0_11"/>
<organism evidence="1 2">
    <name type="scientific">Renibacterium salmoninarum (strain ATCC 33209 / DSM 20767 / JCM 11484 / NBRC 15589 / NCIMB 2235)</name>
    <dbReference type="NCBI Taxonomy" id="288705"/>
    <lineage>
        <taxon>Bacteria</taxon>
        <taxon>Bacillati</taxon>
        <taxon>Actinomycetota</taxon>
        <taxon>Actinomycetes</taxon>
        <taxon>Micrococcales</taxon>
        <taxon>Micrococcaceae</taxon>
        <taxon>Renibacterium</taxon>
    </lineage>
</organism>
<keyword evidence="2" id="KW-1185">Reference proteome</keyword>
<accession>A9WLE5</accession>
<dbReference type="KEGG" id="rsa:RSal33209_0595"/>